<gene>
    <name evidence="4" type="ordered locus">Emin_1117</name>
</gene>
<name>B2KDS3_ELUMP</name>
<evidence type="ECO:0000313" key="4">
    <source>
        <dbReference type="EMBL" id="ACC98669.1"/>
    </source>
</evidence>
<dbReference type="Proteomes" id="UP000001029">
    <property type="component" value="Chromosome"/>
</dbReference>
<feature type="active site" description="Proton acceptor" evidence="3">
    <location>
        <position position="65"/>
    </location>
</feature>
<dbReference type="PIRSF" id="PIRSF005384">
    <property type="entry name" value="RpiB_LacA_B"/>
    <property type="match status" value="1"/>
</dbReference>
<keyword evidence="5" id="KW-1185">Reference proteome</keyword>
<dbReference type="RefSeq" id="WP_012415284.1">
    <property type="nucleotide sequence ID" value="NC_010644.1"/>
</dbReference>
<dbReference type="NCBIfam" id="NF004051">
    <property type="entry name" value="PRK05571.1"/>
    <property type="match status" value="1"/>
</dbReference>
<dbReference type="Pfam" id="PF02502">
    <property type="entry name" value="LacAB_rpiB"/>
    <property type="match status" value="1"/>
</dbReference>
<feature type="active site" description="Proton donor" evidence="3">
    <location>
        <position position="98"/>
    </location>
</feature>
<dbReference type="AlphaFoldDB" id="B2KDS3"/>
<dbReference type="PANTHER" id="PTHR43732:SF1">
    <property type="entry name" value="RIBOSE 5-PHOSPHATE ISOMERASE"/>
    <property type="match status" value="1"/>
</dbReference>
<dbReference type="NCBIfam" id="TIGR00689">
    <property type="entry name" value="rpiB_lacA_lacB"/>
    <property type="match status" value="1"/>
</dbReference>
<keyword evidence="2 4" id="KW-0413">Isomerase</keyword>
<dbReference type="GO" id="GO:0016861">
    <property type="term" value="F:intramolecular oxidoreductase activity, interconverting aldoses and ketoses"/>
    <property type="evidence" value="ECO:0007669"/>
    <property type="project" value="UniProtKB-ARBA"/>
</dbReference>
<organism evidence="4 5">
    <name type="scientific">Elusimicrobium minutum (strain Pei191)</name>
    <dbReference type="NCBI Taxonomy" id="445932"/>
    <lineage>
        <taxon>Bacteria</taxon>
        <taxon>Pseudomonadati</taxon>
        <taxon>Elusimicrobiota</taxon>
        <taxon>Elusimicrobia</taxon>
        <taxon>Elusimicrobiales</taxon>
        <taxon>Elusimicrobiaceae</taxon>
        <taxon>Elusimicrobium</taxon>
    </lineage>
</organism>
<evidence type="ECO:0000313" key="5">
    <source>
        <dbReference type="Proteomes" id="UP000001029"/>
    </source>
</evidence>
<comment type="similarity">
    <text evidence="1">Belongs to the LacAB/RpiB family.</text>
</comment>
<evidence type="ECO:0000256" key="3">
    <source>
        <dbReference type="PIRSR" id="PIRSR005384-1"/>
    </source>
</evidence>
<dbReference type="STRING" id="445932.Emin_1117"/>
<dbReference type="OrthoDB" id="1778624at2"/>
<dbReference type="Gene3D" id="3.40.1400.10">
    <property type="entry name" value="Sugar-phosphate isomerase, RpiB/LacA/LacB"/>
    <property type="match status" value="1"/>
</dbReference>
<dbReference type="InterPro" id="IPR051812">
    <property type="entry name" value="SPI_LacAB/RpiB"/>
</dbReference>
<dbReference type="InterPro" id="IPR004785">
    <property type="entry name" value="RpiB"/>
</dbReference>
<accession>B2KDS3</accession>
<dbReference type="PANTHER" id="PTHR43732">
    <property type="entry name" value="RIBOSE 5-PHOSPHATE ISOMERASE-RELATED"/>
    <property type="match status" value="1"/>
</dbReference>
<proteinExistence type="inferred from homology"/>
<dbReference type="NCBIfam" id="TIGR01120">
    <property type="entry name" value="rpiB"/>
    <property type="match status" value="1"/>
</dbReference>
<reference evidence="4 5" key="1">
    <citation type="journal article" date="2009" name="Appl. Environ. Microbiol.">
        <title>Genomic analysis of 'Elusimicrobium minutum,' the first cultivated representative of the phylum 'Elusimicrobia' (formerly termite group 1).</title>
        <authorList>
            <person name="Herlemann D.P.R."/>
            <person name="Geissinger O."/>
            <person name="Ikeda-Ohtsubo W."/>
            <person name="Kunin V."/>
            <person name="Sun H."/>
            <person name="Lapidus A."/>
            <person name="Hugenholtz P."/>
            <person name="Brune A."/>
        </authorList>
    </citation>
    <scope>NUCLEOTIDE SEQUENCE [LARGE SCALE GENOMIC DNA]</scope>
    <source>
        <strain evidence="4 5">Pei191</strain>
    </source>
</reference>
<protein>
    <submittedName>
        <fullName evidence="4">Ribose-5-phosphate isomerase</fullName>
    </submittedName>
</protein>
<dbReference type="InterPro" id="IPR003500">
    <property type="entry name" value="RpiB_LacA_LacB"/>
</dbReference>
<evidence type="ECO:0000256" key="1">
    <source>
        <dbReference type="ARBA" id="ARBA00008754"/>
    </source>
</evidence>
<evidence type="ECO:0000256" key="2">
    <source>
        <dbReference type="ARBA" id="ARBA00023235"/>
    </source>
</evidence>
<dbReference type="HOGENOM" id="CLU_091396_4_1_0"/>
<sequence length="150" mass="16262">MKIALASDHAGFSLRETVINKIKDLGHEVIDFGTFECSSVDFSDFAVKGAQAVVSKQAEKGVFICGSGVGMCISANKVKGTRASVAHDTYSAAQGVEHEDMNILCLGARVIGPSIAEEIVEKFLNAKFQGLERQVRRLNKIIDIENNNFK</sequence>
<dbReference type="EMBL" id="CP001055">
    <property type="protein sequence ID" value="ACC98669.1"/>
    <property type="molecule type" value="Genomic_DNA"/>
</dbReference>
<dbReference type="InterPro" id="IPR036569">
    <property type="entry name" value="RpiB_LacA_LacB_sf"/>
</dbReference>
<dbReference type="SUPFAM" id="SSF89623">
    <property type="entry name" value="Ribose/Galactose isomerase RpiB/AlsB"/>
    <property type="match status" value="1"/>
</dbReference>
<dbReference type="KEGG" id="emi:Emin_1117"/>
<dbReference type="GO" id="GO:0005975">
    <property type="term" value="P:carbohydrate metabolic process"/>
    <property type="evidence" value="ECO:0007669"/>
    <property type="project" value="InterPro"/>
</dbReference>